<dbReference type="InterPro" id="IPR011044">
    <property type="entry name" value="Quino_amine_DH_bsu"/>
</dbReference>
<dbReference type="PANTHER" id="PTHR19879">
    <property type="entry name" value="TRANSCRIPTION INITIATION FACTOR TFIID"/>
    <property type="match status" value="1"/>
</dbReference>
<dbReference type="InterPro" id="IPR011047">
    <property type="entry name" value="Quinoprotein_ADH-like_sf"/>
</dbReference>
<dbReference type="Proteomes" id="UP001596514">
    <property type="component" value="Unassembled WGS sequence"/>
</dbReference>
<comment type="caution">
    <text evidence="2">The sequence shown here is derived from an EMBL/GenBank/DDBJ whole genome shotgun (WGS) entry which is preliminary data.</text>
</comment>
<keyword evidence="1" id="KW-0853">WD repeat</keyword>
<dbReference type="PANTHER" id="PTHR19879:SF9">
    <property type="entry name" value="TRANSCRIPTION INITIATION FACTOR TFIID SUBUNIT 5"/>
    <property type="match status" value="1"/>
</dbReference>
<dbReference type="InterPro" id="IPR015943">
    <property type="entry name" value="WD40/YVTN_repeat-like_dom_sf"/>
</dbReference>
<evidence type="ECO:0000313" key="3">
    <source>
        <dbReference type="Proteomes" id="UP001596514"/>
    </source>
</evidence>
<keyword evidence="3" id="KW-1185">Reference proteome</keyword>
<dbReference type="EMBL" id="JBHTEE010000001">
    <property type="protein sequence ID" value="MFC7599075.1"/>
    <property type="molecule type" value="Genomic_DNA"/>
</dbReference>
<gene>
    <name evidence="2" type="ORF">ACFQVD_03000</name>
</gene>
<sequence length="635" mass="70692">MAAAITAMAFGQAGFLVVAREDGRIESWDLGSPSTVRVVRDDSDDPVLDLVADGPRILGVSARRVIAWNTAMEVEADHVLDHPAHFVTVTPRDVWLAGDSYVARLDRELGESTWTPIADGETTDFDVHPSGRRLVVVKDRLRVRVHDARTGAELHVWNRGGRDGVRQVSVRFADKPDHLWEADNPSWRLRRVSAKSGRQTKDRDHRKLAGAWAGPLAFSPDRGHLAVLQTGCDVQVWDLEADAAVFYVEPVADRSQEKVLASLSRVPEFASAGQGVLRRTGSRRQPDRDAAVTALAVAERGAMVALGGRDGVVHRCDTVTGAIERLGEPRLLAPPRGAAITRWAEGVAHGARDGEHWIVREGTLARLDFERPDRMRGVALEDFPALDRFVKRQATLFFRGDLVWHTAWDTLRAWEVATGRLVWHAQTPGPPQIAGDTAYMVDGHYHPRPGFPLLRIDLNTRERTDPQNFAIDEASIDLSIAPVNWPRISAIGPHIVLETYSRPERAFLIDPERCLLLHELPRDIGRDPHDGRHVLHRIPGGYAVIDLENPAAPPRIRQFPDPIGAVHWHREIGADRVIGWDRDARRVVVARTSGELLDHFVGHGEEVSAFFVSPDERTLLSVDHAGFVRAWHLDR</sequence>
<reference evidence="3" key="1">
    <citation type="journal article" date="2019" name="Int. J. Syst. Evol. Microbiol.">
        <title>The Global Catalogue of Microorganisms (GCM) 10K type strain sequencing project: providing services to taxonomists for standard genome sequencing and annotation.</title>
        <authorList>
            <consortium name="The Broad Institute Genomics Platform"/>
            <consortium name="The Broad Institute Genome Sequencing Center for Infectious Disease"/>
            <person name="Wu L."/>
            <person name="Ma J."/>
        </authorList>
    </citation>
    <scope>NUCLEOTIDE SEQUENCE [LARGE SCALE GENOMIC DNA]</scope>
    <source>
        <strain evidence="3">JCM 10083</strain>
    </source>
</reference>
<feature type="repeat" description="WD" evidence="1">
    <location>
        <begin position="600"/>
        <end position="635"/>
    </location>
</feature>
<proteinExistence type="predicted"/>
<dbReference type="SUPFAM" id="SSF50969">
    <property type="entry name" value="YVTN repeat-like/Quinoprotein amine dehydrogenase"/>
    <property type="match status" value="1"/>
</dbReference>
<evidence type="ECO:0008006" key="4">
    <source>
        <dbReference type="Google" id="ProtNLM"/>
    </source>
</evidence>
<dbReference type="PROSITE" id="PS50294">
    <property type="entry name" value="WD_REPEATS_REGION"/>
    <property type="match status" value="1"/>
</dbReference>
<evidence type="ECO:0000256" key="1">
    <source>
        <dbReference type="PROSITE-ProRule" id="PRU00221"/>
    </source>
</evidence>
<name>A0ABW2SSB0_9ACTN</name>
<organism evidence="2 3">
    <name type="scientific">Streptosporangium amethystogenes subsp. fukuiense</name>
    <dbReference type="NCBI Taxonomy" id="698418"/>
    <lineage>
        <taxon>Bacteria</taxon>
        <taxon>Bacillati</taxon>
        <taxon>Actinomycetota</taxon>
        <taxon>Actinomycetes</taxon>
        <taxon>Streptosporangiales</taxon>
        <taxon>Streptosporangiaceae</taxon>
        <taxon>Streptosporangium</taxon>
    </lineage>
</organism>
<dbReference type="Gene3D" id="2.130.10.10">
    <property type="entry name" value="YVTN repeat-like/Quinoprotein amine dehydrogenase"/>
    <property type="match status" value="3"/>
</dbReference>
<dbReference type="PROSITE" id="PS50082">
    <property type="entry name" value="WD_REPEATS_2"/>
    <property type="match status" value="1"/>
</dbReference>
<evidence type="ECO:0000313" key="2">
    <source>
        <dbReference type="EMBL" id="MFC7599075.1"/>
    </source>
</evidence>
<protein>
    <recommendedName>
        <fullName evidence="4">WD40 repeat domain-containing protein</fullName>
    </recommendedName>
</protein>
<accession>A0ABW2SSB0</accession>
<dbReference type="SMART" id="SM00320">
    <property type="entry name" value="WD40"/>
    <property type="match status" value="3"/>
</dbReference>
<dbReference type="InterPro" id="IPR001680">
    <property type="entry name" value="WD40_rpt"/>
</dbReference>
<dbReference type="RefSeq" id="WP_343963358.1">
    <property type="nucleotide sequence ID" value="NZ_BAAAGK010000017.1"/>
</dbReference>
<dbReference type="SUPFAM" id="SSF50998">
    <property type="entry name" value="Quinoprotein alcohol dehydrogenase-like"/>
    <property type="match status" value="1"/>
</dbReference>